<dbReference type="InterPro" id="IPR014782">
    <property type="entry name" value="Peptidase_M1_dom"/>
</dbReference>
<evidence type="ECO:0000259" key="12">
    <source>
        <dbReference type="Pfam" id="PF01433"/>
    </source>
</evidence>
<evidence type="ECO:0000256" key="6">
    <source>
        <dbReference type="ARBA" id="ARBA00022438"/>
    </source>
</evidence>
<keyword evidence="15" id="KW-1185">Reference proteome</keyword>
<dbReference type="Proteomes" id="UP001597459">
    <property type="component" value="Unassembled WGS sequence"/>
</dbReference>
<evidence type="ECO:0000259" key="13">
    <source>
        <dbReference type="Pfam" id="PF17900"/>
    </source>
</evidence>
<dbReference type="PRINTS" id="PR00756">
    <property type="entry name" value="ALADIPTASE"/>
</dbReference>
<proteinExistence type="inferred from homology"/>
<evidence type="ECO:0000313" key="14">
    <source>
        <dbReference type="EMBL" id="MFD2593561.1"/>
    </source>
</evidence>
<evidence type="ECO:0000256" key="11">
    <source>
        <dbReference type="ARBA" id="ARBA00023049"/>
    </source>
</evidence>
<dbReference type="EMBL" id="JBHULX010000048">
    <property type="protein sequence ID" value="MFD2593561.1"/>
    <property type="molecule type" value="Genomic_DNA"/>
</dbReference>
<comment type="caution">
    <text evidence="14">The sequence shown here is derived from an EMBL/GenBank/DDBJ whole genome shotgun (WGS) entry which is preliminary data.</text>
</comment>
<keyword evidence="6" id="KW-0031">Aminopeptidase</keyword>
<comment type="catalytic activity">
    <reaction evidence="1">
        <text>Release of an N-terminal amino acid, Xaa-|-Yaa- from a peptide, amide or arylamide. Xaa is preferably Ala, but may be most amino acids including Pro (slow action). When a terminal hydrophobic residue is followed by a prolyl residue, the two may be released as an intact Xaa-Pro dipeptide.</text>
        <dbReference type="EC" id="3.4.11.2"/>
    </reaction>
</comment>
<evidence type="ECO:0000256" key="1">
    <source>
        <dbReference type="ARBA" id="ARBA00000098"/>
    </source>
</evidence>
<evidence type="ECO:0000256" key="3">
    <source>
        <dbReference type="ARBA" id="ARBA00010136"/>
    </source>
</evidence>
<keyword evidence="10" id="KW-0862">Zinc</keyword>
<dbReference type="CDD" id="cd09602">
    <property type="entry name" value="M1_APN"/>
    <property type="match status" value="1"/>
</dbReference>
<evidence type="ECO:0000256" key="7">
    <source>
        <dbReference type="ARBA" id="ARBA00022670"/>
    </source>
</evidence>
<accession>A0ABW5NE93</accession>
<dbReference type="Pfam" id="PF17900">
    <property type="entry name" value="Peptidase_M1_N"/>
    <property type="match status" value="1"/>
</dbReference>
<evidence type="ECO:0000256" key="4">
    <source>
        <dbReference type="ARBA" id="ARBA00012564"/>
    </source>
</evidence>
<dbReference type="EC" id="3.4.11.2" evidence="4"/>
<keyword evidence="9" id="KW-0378">Hydrolase</keyword>
<feature type="domain" description="Aminopeptidase N-like N-terminal" evidence="13">
    <location>
        <begin position="144"/>
        <end position="218"/>
    </location>
</feature>
<dbReference type="SUPFAM" id="SSF63737">
    <property type="entry name" value="Leukotriene A4 hydrolase N-terminal domain"/>
    <property type="match status" value="1"/>
</dbReference>
<name>A0ABW5NE93_9FLAO</name>
<dbReference type="InterPro" id="IPR027268">
    <property type="entry name" value="Peptidase_M4/M1_CTD_sf"/>
</dbReference>
<keyword evidence="11" id="KW-0482">Metalloprotease</keyword>
<dbReference type="SUPFAM" id="SSF55486">
    <property type="entry name" value="Metalloproteases ('zincins'), catalytic domain"/>
    <property type="match status" value="1"/>
</dbReference>
<evidence type="ECO:0000256" key="10">
    <source>
        <dbReference type="ARBA" id="ARBA00022833"/>
    </source>
</evidence>
<keyword evidence="8" id="KW-0479">Metal-binding</keyword>
<dbReference type="PANTHER" id="PTHR11533:SF174">
    <property type="entry name" value="PUROMYCIN-SENSITIVE AMINOPEPTIDASE-RELATED"/>
    <property type="match status" value="1"/>
</dbReference>
<evidence type="ECO:0000256" key="8">
    <source>
        <dbReference type="ARBA" id="ARBA00022723"/>
    </source>
</evidence>
<sequence>MISHRYKKAFLSIRMMLGCMIVVFISCNSSVQKEIKVTKGVSEELAASRKQQIKEVLYTLSFDIPKEQEKPIHAHLQLEVDISDVAIPLILDFEEKRKMLQSLSVNGKPVTIRHQNGHLIIEASYLVAGKNSIAIDFTAGELSLNRNKDYLYTLLVPDRARTLFPCFDQPNIKAAYQLTINAPKDWKVICGAPLERTEEKGNHIRYEFGTTAKISSYLFSFVVGAFQQEVQNPGIFDMTMLYRETDTVKIKSSIPKIFDLHQQSIDFLQKYTAYPFPYSKMDFATIPGFQYGGMEHVGAIQYRESILFMDSTATLNQQLRRGKLIAHETAHMWFGDLVTMKWFDDVWMKEVFANFMADKIMNPVYPSINHELSFLADHYPAAYSEDRTRGATPIRQKLPNLKDAGTLYGQIIYHKSPIMMRQLETAMGTSAFQEGIQEYIQTYAHDNADWNQLVQILDEKTPLDMKQWSNVWVHQSGRPVYTDQLIYDDKEKIVSYTITQQAEDATDKIWPQQFEIALVYPDSIATLAITSTQKDTRIDQVQGWPKPQAVLYNTDGYGYGVFPIDVTRLQLIHKLPKAVSRGASYINMYEAVLSGTIDAAKAIQFFIKALHQEKEPLLIRILTGNIRSLFWKYLPVSQQAKVVELIEPTVYRLLQSNIGSAIKKPLFGLYSAIAYTPAGKDRLYKIWNKEVVIDQLLLNKDDITNLAMQLAVFEHEKQEIILQKTQEGLKNPDKKKRFTFLLPALSSDVQVRDAFFESFKEVSNREKESWVQTAVRLIHHPLRQEEAVKHLDVSLSLVEEIQQTGDIFFPKSWLNNTIGQYSSEAAYKKLSHFLQSKPEFSPVLKNKLLQATDALYRVQKLHKKSISQ</sequence>
<dbReference type="RefSeq" id="WP_378253980.1">
    <property type="nucleotide sequence ID" value="NZ_JBHSJV010000001.1"/>
</dbReference>
<evidence type="ECO:0000256" key="2">
    <source>
        <dbReference type="ARBA" id="ARBA00001947"/>
    </source>
</evidence>
<comment type="cofactor">
    <cofactor evidence="2">
        <name>Zn(2+)</name>
        <dbReference type="ChEBI" id="CHEBI:29105"/>
    </cofactor>
</comment>
<dbReference type="InterPro" id="IPR045357">
    <property type="entry name" value="Aminopeptidase_N-like_N"/>
</dbReference>
<dbReference type="Gene3D" id="2.60.40.1730">
    <property type="entry name" value="tricorn interacting facor f3 domain"/>
    <property type="match status" value="1"/>
</dbReference>
<keyword evidence="7" id="KW-0645">Protease</keyword>
<dbReference type="Gene3D" id="1.10.390.10">
    <property type="entry name" value="Neutral Protease Domain 2"/>
    <property type="match status" value="1"/>
</dbReference>
<comment type="similarity">
    <text evidence="3">Belongs to the peptidase M1 family.</text>
</comment>
<organism evidence="14 15">
    <name type="scientific">Aquimarina hainanensis</name>
    <dbReference type="NCBI Taxonomy" id="1578017"/>
    <lineage>
        <taxon>Bacteria</taxon>
        <taxon>Pseudomonadati</taxon>
        <taxon>Bacteroidota</taxon>
        <taxon>Flavobacteriia</taxon>
        <taxon>Flavobacteriales</taxon>
        <taxon>Flavobacteriaceae</taxon>
        <taxon>Aquimarina</taxon>
    </lineage>
</organism>
<dbReference type="InterPro" id="IPR001930">
    <property type="entry name" value="Peptidase_M1"/>
</dbReference>
<protein>
    <recommendedName>
        <fullName evidence="5">Aminopeptidase N</fullName>
        <ecNumber evidence="4">3.4.11.2</ecNumber>
    </recommendedName>
</protein>
<evidence type="ECO:0000313" key="15">
    <source>
        <dbReference type="Proteomes" id="UP001597459"/>
    </source>
</evidence>
<reference evidence="15" key="1">
    <citation type="journal article" date="2019" name="Int. J. Syst. Evol. Microbiol.">
        <title>The Global Catalogue of Microorganisms (GCM) 10K type strain sequencing project: providing services to taxonomists for standard genome sequencing and annotation.</title>
        <authorList>
            <consortium name="The Broad Institute Genomics Platform"/>
            <consortium name="The Broad Institute Genome Sequencing Center for Infectious Disease"/>
            <person name="Wu L."/>
            <person name="Ma J."/>
        </authorList>
    </citation>
    <scope>NUCLEOTIDE SEQUENCE [LARGE SCALE GENOMIC DNA]</scope>
    <source>
        <strain evidence="15">KCTC 42423</strain>
    </source>
</reference>
<dbReference type="InterPro" id="IPR042097">
    <property type="entry name" value="Aminopeptidase_N-like_N_sf"/>
</dbReference>
<dbReference type="InterPro" id="IPR050344">
    <property type="entry name" value="Peptidase_M1_aminopeptidases"/>
</dbReference>
<dbReference type="PROSITE" id="PS51257">
    <property type="entry name" value="PROKAR_LIPOPROTEIN"/>
    <property type="match status" value="1"/>
</dbReference>
<gene>
    <name evidence="14" type="ORF">ACFSTE_22175</name>
</gene>
<dbReference type="PANTHER" id="PTHR11533">
    <property type="entry name" value="PROTEASE M1 ZINC METALLOPROTEASE"/>
    <property type="match status" value="1"/>
</dbReference>
<dbReference type="Pfam" id="PF01433">
    <property type="entry name" value="Peptidase_M1"/>
    <property type="match status" value="1"/>
</dbReference>
<evidence type="ECO:0000256" key="5">
    <source>
        <dbReference type="ARBA" id="ARBA00015611"/>
    </source>
</evidence>
<evidence type="ECO:0000256" key="9">
    <source>
        <dbReference type="ARBA" id="ARBA00022801"/>
    </source>
</evidence>
<feature type="domain" description="Peptidase M1 membrane alanine aminopeptidase" evidence="12">
    <location>
        <begin position="259"/>
        <end position="472"/>
    </location>
</feature>